<accession>A0A8S9PSS9</accession>
<dbReference type="EMBL" id="QGKX02001347">
    <property type="protein sequence ID" value="KAF3524348.1"/>
    <property type="molecule type" value="Genomic_DNA"/>
</dbReference>
<reference evidence="2" key="1">
    <citation type="submission" date="2019-12" db="EMBL/GenBank/DDBJ databases">
        <title>Genome sequencing and annotation of Brassica cretica.</title>
        <authorList>
            <person name="Studholme D.J."/>
            <person name="Sarris P."/>
        </authorList>
    </citation>
    <scope>NUCLEOTIDE SEQUENCE</scope>
    <source>
        <strain evidence="2">PFS-109/04</strain>
        <tissue evidence="2">Leaf</tissue>
    </source>
</reference>
<keyword evidence="1" id="KW-0175">Coiled coil</keyword>
<dbReference type="Proteomes" id="UP000712600">
    <property type="component" value="Unassembled WGS sequence"/>
</dbReference>
<sequence>MGGCVSLDLSCDQTLKQTYHCLFGDGNNIHMMKPNLEALETTMQELRERRDDIARRVSIEEDKGIEEVVRS</sequence>
<protein>
    <submittedName>
        <fullName evidence="2">Uncharacterized protein</fullName>
    </submittedName>
</protein>
<gene>
    <name evidence="2" type="ORF">F2Q69_00046644</name>
</gene>
<dbReference type="AlphaFoldDB" id="A0A8S9PSS9"/>
<evidence type="ECO:0000313" key="2">
    <source>
        <dbReference type="EMBL" id="KAF3524348.1"/>
    </source>
</evidence>
<comment type="caution">
    <text evidence="2">The sequence shown here is derived from an EMBL/GenBank/DDBJ whole genome shotgun (WGS) entry which is preliminary data.</text>
</comment>
<evidence type="ECO:0000313" key="3">
    <source>
        <dbReference type="Proteomes" id="UP000712600"/>
    </source>
</evidence>
<name>A0A8S9PSS9_BRACR</name>
<organism evidence="2 3">
    <name type="scientific">Brassica cretica</name>
    <name type="common">Mustard</name>
    <dbReference type="NCBI Taxonomy" id="69181"/>
    <lineage>
        <taxon>Eukaryota</taxon>
        <taxon>Viridiplantae</taxon>
        <taxon>Streptophyta</taxon>
        <taxon>Embryophyta</taxon>
        <taxon>Tracheophyta</taxon>
        <taxon>Spermatophyta</taxon>
        <taxon>Magnoliopsida</taxon>
        <taxon>eudicotyledons</taxon>
        <taxon>Gunneridae</taxon>
        <taxon>Pentapetalae</taxon>
        <taxon>rosids</taxon>
        <taxon>malvids</taxon>
        <taxon>Brassicales</taxon>
        <taxon>Brassicaceae</taxon>
        <taxon>Brassiceae</taxon>
        <taxon>Brassica</taxon>
    </lineage>
</organism>
<evidence type="ECO:0000256" key="1">
    <source>
        <dbReference type="SAM" id="Coils"/>
    </source>
</evidence>
<proteinExistence type="predicted"/>
<feature type="coiled-coil region" evidence="1">
    <location>
        <begin position="36"/>
        <end position="63"/>
    </location>
</feature>